<proteinExistence type="predicted"/>
<reference evidence="2" key="1">
    <citation type="submission" date="2011-04" db="EMBL/GenBank/DDBJ databases">
        <title>Evolution of plant cell wall degrading machinery underlies the functional diversity of forest fungi.</title>
        <authorList>
            <consortium name="US DOE Joint Genome Institute (JGI-PGF)"/>
            <person name="Eastwood D.C."/>
            <person name="Floudas D."/>
            <person name="Binder M."/>
            <person name="Majcherczyk A."/>
            <person name="Schneider P."/>
            <person name="Aerts A."/>
            <person name="Asiegbu F.O."/>
            <person name="Baker S.E."/>
            <person name="Barry K."/>
            <person name="Bendiksby M."/>
            <person name="Blumentritt M."/>
            <person name="Coutinho P.M."/>
            <person name="Cullen D."/>
            <person name="Cullen D."/>
            <person name="Gathman A."/>
            <person name="Goodell B."/>
            <person name="Henrissat B."/>
            <person name="Ihrmark K."/>
            <person name="Kauserud H."/>
            <person name="Kohler A."/>
            <person name="LaButti K."/>
            <person name="Lapidus A."/>
            <person name="Lavin J.L."/>
            <person name="Lee Y.-H."/>
            <person name="Lindquist E."/>
            <person name="Lilly W."/>
            <person name="Lucas S."/>
            <person name="Morin E."/>
            <person name="Murat C."/>
            <person name="Oguiza J.A."/>
            <person name="Park J."/>
            <person name="Pisabarro A.G."/>
            <person name="Riley R."/>
            <person name="Rosling A."/>
            <person name="Salamov A."/>
            <person name="Schmidt O."/>
            <person name="Schmutz J."/>
            <person name="Skrede I."/>
            <person name="Stenlid J."/>
            <person name="Wiebenga A."/>
            <person name="Xie X."/>
            <person name="Kues U."/>
            <person name="Hibbett D.S."/>
            <person name="Hoffmeister D."/>
            <person name="Hogberg N."/>
            <person name="Martin F."/>
            <person name="Grigoriev I.V."/>
            <person name="Watkinson S.C."/>
        </authorList>
    </citation>
    <scope>NUCLEOTIDE SEQUENCE</scope>
    <source>
        <strain evidence="2">S7.9</strain>
    </source>
</reference>
<evidence type="ECO:0000256" key="1">
    <source>
        <dbReference type="SAM" id="MobiDB-lite"/>
    </source>
</evidence>
<feature type="compositionally biased region" description="Polar residues" evidence="1">
    <location>
        <begin position="18"/>
        <end position="46"/>
    </location>
</feature>
<gene>
    <name evidence="2" type="ORF">SERLADRAFT_443815</name>
</gene>
<dbReference type="EMBL" id="GL945446">
    <property type="protein sequence ID" value="EGO18847.1"/>
    <property type="molecule type" value="Genomic_DNA"/>
</dbReference>
<sequence>MYTSVPLAFTVWEEKVNKTSQQPTTRSQRARGSSDNPQTATPLTSSRQERIAAPPPFPQPDVTRLHTREQADTFYKARTRWLQYYAGSHPQLLPTTQHNPPVTVENLYDENDFEEFAASGDPIPPPTPQILPAAPAPSHIPPPHTMSNAAAPKPTMIGKIDDFDGTPDKAQRWILSTDLHFGKPPHNPNPDRSQEPDVLARSQETHTTTKKMAAGTVAIHVTITQFPDISFLFYSPL</sequence>
<feature type="region of interest" description="Disordered" evidence="1">
    <location>
        <begin position="13"/>
        <end position="66"/>
    </location>
</feature>
<organism>
    <name type="scientific">Serpula lacrymans var. lacrymans (strain S7.9)</name>
    <name type="common">Dry rot fungus</name>
    <dbReference type="NCBI Taxonomy" id="578457"/>
    <lineage>
        <taxon>Eukaryota</taxon>
        <taxon>Fungi</taxon>
        <taxon>Dikarya</taxon>
        <taxon>Basidiomycota</taxon>
        <taxon>Agaricomycotina</taxon>
        <taxon>Agaricomycetes</taxon>
        <taxon>Agaricomycetidae</taxon>
        <taxon>Boletales</taxon>
        <taxon>Coniophorineae</taxon>
        <taxon>Serpulaceae</taxon>
        <taxon>Serpula</taxon>
    </lineage>
</organism>
<dbReference type="AlphaFoldDB" id="F8PDM6"/>
<dbReference type="GeneID" id="18816000"/>
<dbReference type="RefSeq" id="XP_007324500.1">
    <property type="nucleotide sequence ID" value="XM_007324438.1"/>
</dbReference>
<dbReference type="HOGENOM" id="CLU_1171230_0_0_1"/>
<name>F8PDM6_SERL9</name>
<dbReference type="Proteomes" id="UP000008064">
    <property type="component" value="Unassembled WGS sequence"/>
</dbReference>
<evidence type="ECO:0000313" key="2">
    <source>
        <dbReference type="EMBL" id="EGO18847.1"/>
    </source>
</evidence>
<dbReference type="KEGG" id="sla:SERLADRAFT_443815"/>
<protein>
    <submittedName>
        <fullName evidence="2">Uncharacterized protein</fullName>
    </submittedName>
</protein>
<accession>F8PDM6</accession>